<name>A0A396H0V3_MEDTR</name>
<proteinExistence type="predicted"/>
<reference evidence="1" key="1">
    <citation type="journal article" date="2018" name="Nat. Plants">
        <title>Whole-genome landscape of Medicago truncatula symbiotic genes.</title>
        <authorList>
            <person name="Pecrix Y."/>
            <person name="Gamas P."/>
            <person name="Carrere S."/>
        </authorList>
    </citation>
    <scope>NUCLEOTIDE SEQUENCE</scope>
    <source>
        <tissue evidence="1">Leaves</tissue>
    </source>
</reference>
<evidence type="ECO:0000313" key="1">
    <source>
        <dbReference type="EMBL" id="RHN45324.1"/>
    </source>
</evidence>
<dbReference type="AlphaFoldDB" id="A0A396H0V3"/>
<gene>
    <name evidence="1" type="ORF">MtrunA17_Chr7g0229431</name>
</gene>
<organism evidence="1">
    <name type="scientific">Medicago truncatula</name>
    <name type="common">Barrel medic</name>
    <name type="synonym">Medicago tribuloides</name>
    <dbReference type="NCBI Taxonomy" id="3880"/>
    <lineage>
        <taxon>Eukaryota</taxon>
        <taxon>Viridiplantae</taxon>
        <taxon>Streptophyta</taxon>
        <taxon>Embryophyta</taxon>
        <taxon>Tracheophyta</taxon>
        <taxon>Spermatophyta</taxon>
        <taxon>Magnoliopsida</taxon>
        <taxon>eudicotyledons</taxon>
        <taxon>Gunneridae</taxon>
        <taxon>Pentapetalae</taxon>
        <taxon>rosids</taxon>
        <taxon>fabids</taxon>
        <taxon>Fabales</taxon>
        <taxon>Fabaceae</taxon>
        <taxon>Papilionoideae</taxon>
        <taxon>50 kb inversion clade</taxon>
        <taxon>NPAAA clade</taxon>
        <taxon>Hologalegina</taxon>
        <taxon>IRL clade</taxon>
        <taxon>Trifolieae</taxon>
        <taxon>Medicago</taxon>
    </lineage>
</organism>
<accession>A0A396H0V3</accession>
<comment type="caution">
    <text evidence="1">The sequence shown here is derived from an EMBL/GenBank/DDBJ whole genome shotgun (WGS) entry which is preliminary data.</text>
</comment>
<dbReference type="Proteomes" id="UP000265566">
    <property type="component" value="Chromosome 7"/>
</dbReference>
<protein>
    <submittedName>
        <fullName evidence="1">Uncharacterized protein</fullName>
    </submittedName>
</protein>
<dbReference type="Gramene" id="rna39594">
    <property type="protein sequence ID" value="RHN45324.1"/>
    <property type="gene ID" value="gene39594"/>
</dbReference>
<dbReference type="EMBL" id="PSQE01000007">
    <property type="protein sequence ID" value="RHN45324.1"/>
    <property type="molecule type" value="Genomic_DNA"/>
</dbReference>
<sequence length="45" mass="5072">MATVISFLFNGYGNGLYLLQLPIYNNTFVRRKGNALDYNAEKALS</sequence>